<dbReference type="KEGG" id="kyr:CVV65_14245"/>
<dbReference type="InterPro" id="IPR021328">
    <property type="entry name" value="CotB-like"/>
</dbReference>
<dbReference type="Gene3D" id="1.20.1260.120">
    <property type="entry name" value="Protein of unknown function DUF2935"/>
    <property type="match status" value="1"/>
</dbReference>
<evidence type="ECO:0000313" key="3">
    <source>
        <dbReference type="Proteomes" id="UP000231932"/>
    </source>
</evidence>
<dbReference type="RefSeq" id="WP_100668692.1">
    <property type="nucleotide sequence ID" value="NZ_CP024955.1"/>
</dbReference>
<keyword evidence="3" id="KW-1185">Reference proteome</keyword>
<dbReference type="EMBL" id="LR792683">
    <property type="protein sequence ID" value="CAB3395828.1"/>
    <property type="molecule type" value="Genomic_DNA"/>
</dbReference>
<reference evidence="3" key="1">
    <citation type="submission" date="2017-11" db="EMBL/GenBank/DDBJ databases">
        <title>Complete Genome Sequence of Kyrpidia sp. Strain EA-1, a thermophilic, hydrogen-oxidizing Bacterium, isolated from the Azores.</title>
        <authorList>
            <person name="Reiner J.E."/>
            <person name="Lapp C.J."/>
            <person name="Bunk B."/>
            <person name="Gescher J."/>
        </authorList>
    </citation>
    <scope>NUCLEOTIDE SEQUENCE [LARGE SCALE GENOMIC DNA]</scope>
    <source>
        <strain evidence="3">EA-1</strain>
    </source>
</reference>
<organism evidence="1 3">
    <name type="scientific">Kyrpidia spormannii</name>
    <dbReference type="NCBI Taxonomy" id="2055160"/>
    <lineage>
        <taxon>Bacteria</taxon>
        <taxon>Bacillati</taxon>
        <taxon>Bacillota</taxon>
        <taxon>Bacilli</taxon>
        <taxon>Bacillales</taxon>
        <taxon>Alicyclobacillaceae</taxon>
        <taxon>Kyrpidia</taxon>
    </lineage>
</organism>
<reference evidence="2 4" key="3">
    <citation type="submission" date="2020-04" db="EMBL/GenBank/DDBJ databases">
        <authorList>
            <person name="Hogendoorn C."/>
        </authorList>
    </citation>
    <scope>NUCLEOTIDE SEQUENCE [LARGE SCALE GENOMIC DNA]</scope>
    <source>
        <strain evidence="2">COOX1</strain>
    </source>
</reference>
<evidence type="ECO:0000313" key="1">
    <source>
        <dbReference type="EMBL" id="ATY85939.1"/>
    </source>
</evidence>
<gene>
    <name evidence="2" type="ORF">COOX1_3105</name>
    <name evidence="1" type="ORF">CVV65_14245</name>
</gene>
<proteinExistence type="predicted"/>
<dbReference type="SUPFAM" id="SSF158430">
    <property type="entry name" value="Bacillus cereus metalloprotein-like"/>
    <property type="match status" value="1"/>
</dbReference>
<dbReference type="EMBL" id="CP024955">
    <property type="protein sequence ID" value="ATY85939.1"/>
    <property type="molecule type" value="Genomic_DNA"/>
</dbReference>
<evidence type="ECO:0000313" key="4">
    <source>
        <dbReference type="Proteomes" id="UP000502196"/>
    </source>
</evidence>
<dbReference type="OrthoDB" id="2734401at2"/>
<sequence>MLFIYGDKMPLRILDEADFWKQQEAEHTVVIRQLVNNLEPRFVRALQIWGQMLERTRGAVRRMIELYVWTDPRAAAAFHGDLLHLVDHCLRESRAFIHLLDQLGVESPAMYSNPTVMVVLNHIRRESEYFIGVAQAILASRPHRAGHLRETFVAG</sequence>
<dbReference type="Proteomes" id="UP000231932">
    <property type="component" value="Chromosome"/>
</dbReference>
<name>A0A2K8N9C9_9BACL</name>
<evidence type="ECO:0008006" key="5">
    <source>
        <dbReference type="Google" id="ProtNLM"/>
    </source>
</evidence>
<reference evidence="1" key="2">
    <citation type="journal article" date="2018" name="Genome Announc.">
        <title>Complete Genome Sequence of Kyrpidia sp. Strain EA-1, a Thermophilic Knallgas Bacterium, Isolated from the Azores.</title>
        <authorList>
            <person name="Reiner J.E."/>
            <person name="Lapp C.J."/>
            <person name="Bunk B."/>
            <person name="Sproer C."/>
            <person name="Overmann J."/>
            <person name="Gescher J."/>
        </authorList>
    </citation>
    <scope>NUCLEOTIDE SEQUENCE</scope>
    <source>
        <strain evidence="1">EA-1</strain>
    </source>
</reference>
<accession>A0A2K8N9C9</accession>
<dbReference type="AlphaFoldDB" id="A0A2K8N9C9"/>
<dbReference type="Proteomes" id="UP000502196">
    <property type="component" value="Chromosome"/>
</dbReference>
<evidence type="ECO:0000313" key="2">
    <source>
        <dbReference type="EMBL" id="CAB3395828.1"/>
    </source>
</evidence>
<protein>
    <recommendedName>
        <fullName evidence="5">DUF2935 domain-containing protein</fullName>
    </recommendedName>
</protein>
<dbReference type="Pfam" id="PF11155">
    <property type="entry name" value="DUF2935"/>
    <property type="match status" value="1"/>
</dbReference>